<feature type="domain" description="TNase-like" evidence="10">
    <location>
        <begin position="91"/>
        <end position="256"/>
    </location>
</feature>
<dbReference type="EMBL" id="JABXXO010000016">
    <property type="protein sequence ID" value="KAF7759683.1"/>
    <property type="molecule type" value="Genomic_DNA"/>
</dbReference>
<proteinExistence type="inferred from homology"/>
<evidence type="ECO:0000256" key="9">
    <source>
        <dbReference type="SAM" id="Phobius"/>
    </source>
</evidence>
<gene>
    <name evidence="11" type="ORF">Agabi119p4_11378</name>
</gene>
<feature type="region of interest" description="Disordered" evidence="8">
    <location>
        <begin position="1"/>
        <end position="26"/>
    </location>
</feature>
<sequence>MFSKFLSSYSNKSTTNDDKNESSISPLQREVDEGLERAQNQLESMPVNLVALVAFALGGASSLGGALLYARYGRRIRNTDWITPNLFTRKRWIRGIVTNVGDADNFRLFHTPSFGGWRWPFKFRRIPTSTKELKDQTLHVRIAGVDAPEAAHFGKPAQPHSNESLAWLRQKISGKPIYCQLLRRDQYHRVVAHVCLAPRFLPGAIFRGRNLSLEMLAAGCVVTYEQAGAEYGPEGKNEYLRVENEARAAKRGMWAGGKANETPAEYKRRHSGSSVVTPPALSRRRTKSRERTGGWLSSLFRRK</sequence>
<keyword evidence="6" id="KW-0378">Hydrolase</keyword>
<evidence type="ECO:0000256" key="3">
    <source>
        <dbReference type="ARBA" id="ARBA00005435"/>
    </source>
</evidence>
<keyword evidence="4" id="KW-0540">Nuclease</keyword>
<comment type="caution">
    <text evidence="11">The sequence shown here is derived from an EMBL/GenBank/DDBJ whole genome shotgun (WGS) entry which is preliminary data.</text>
</comment>
<comment type="subcellular location">
    <subcellularLocation>
        <location evidence="1">Membrane</location>
        <topology evidence="1">Single-pass membrane protein</topology>
    </subcellularLocation>
    <subcellularLocation>
        <location evidence="2">Mitochondrion</location>
    </subcellularLocation>
</comment>
<feature type="compositionally biased region" description="Polar residues" evidence="8">
    <location>
        <begin position="1"/>
        <end position="14"/>
    </location>
</feature>
<comment type="similarity">
    <text evidence="3">Belongs to the LCL3 family.</text>
</comment>
<evidence type="ECO:0000256" key="8">
    <source>
        <dbReference type="SAM" id="MobiDB-lite"/>
    </source>
</evidence>
<keyword evidence="9" id="KW-1133">Transmembrane helix</keyword>
<feature type="region of interest" description="Disordered" evidence="8">
    <location>
        <begin position="253"/>
        <end position="303"/>
    </location>
</feature>
<keyword evidence="5" id="KW-0255">Endonuclease</keyword>
<evidence type="ECO:0000256" key="7">
    <source>
        <dbReference type="ARBA" id="ARBA00022837"/>
    </source>
</evidence>
<evidence type="ECO:0000256" key="4">
    <source>
        <dbReference type="ARBA" id="ARBA00022722"/>
    </source>
</evidence>
<dbReference type="GO" id="GO:0005739">
    <property type="term" value="C:mitochondrion"/>
    <property type="evidence" value="ECO:0007669"/>
    <property type="project" value="UniProtKB-SubCell"/>
</dbReference>
<keyword evidence="9" id="KW-0472">Membrane</keyword>
<evidence type="ECO:0000256" key="5">
    <source>
        <dbReference type="ARBA" id="ARBA00022759"/>
    </source>
</evidence>
<protein>
    <recommendedName>
        <fullName evidence="10">TNase-like domain-containing protein</fullName>
    </recommendedName>
</protein>
<dbReference type="PANTHER" id="PTHR12302">
    <property type="entry name" value="EBNA2 BINDING PROTEIN P100"/>
    <property type="match status" value="1"/>
</dbReference>
<keyword evidence="9" id="KW-0812">Transmembrane</keyword>
<dbReference type="SMART" id="SM00318">
    <property type="entry name" value="SNc"/>
    <property type="match status" value="1"/>
</dbReference>
<feature type="transmembrane region" description="Helical" evidence="9">
    <location>
        <begin position="49"/>
        <end position="70"/>
    </location>
</feature>
<dbReference type="Gene3D" id="2.40.50.90">
    <property type="match status" value="1"/>
</dbReference>
<reference evidence="11 12" key="1">
    <citation type="journal article" name="Sci. Rep.">
        <title>Telomere-to-telomere assembled and centromere annotated genomes of the two main subspecies of the button mushroom Agaricus bisporus reveal especially polymorphic chromosome ends.</title>
        <authorList>
            <person name="Sonnenberg A.S.M."/>
            <person name="Sedaghat-Telgerd N."/>
            <person name="Lavrijssen B."/>
            <person name="Ohm R.A."/>
            <person name="Hendrickx P.M."/>
            <person name="Scholtmeijer K."/>
            <person name="Baars J.J.P."/>
            <person name="van Peer A."/>
        </authorList>
    </citation>
    <scope>NUCLEOTIDE SEQUENCE [LARGE SCALE GENOMIC DNA]</scope>
    <source>
        <strain evidence="11 12">H119_p4</strain>
    </source>
</reference>
<organism evidence="11 12">
    <name type="scientific">Agaricus bisporus var. burnettii</name>
    <dbReference type="NCBI Taxonomy" id="192524"/>
    <lineage>
        <taxon>Eukaryota</taxon>
        <taxon>Fungi</taxon>
        <taxon>Dikarya</taxon>
        <taxon>Basidiomycota</taxon>
        <taxon>Agaricomycotina</taxon>
        <taxon>Agaricomycetes</taxon>
        <taxon>Agaricomycetidae</taxon>
        <taxon>Agaricales</taxon>
        <taxon>Agaricineae</taxon>
        <taxon>Agaricaceae</taxon>
        <taxon>Agaricus</taxon>
    </lineage>
</organism>
<evidence type="ECO:0000313" key="12">
    <source>
        <dbReference type="Proteomes" id="UP000629468"/>
    </source>
</evidence>
<evidence type="ECO:0000313" key="11">
    <source>
        <dbReference type="EMBL" id="KAF7759683.1"/>
    </source>
</evidence>
<dbReference type="Proteomes" id="UP000629468">
    <property type="component" value="Unassembled WGS sequence"/>
</dbReference>
<dbReference type="PROSITE" id="PS50830">
    <property type="entry name" value="TNASE_3"/>
    <property type="match status" value="1"/>
</dbReference>
<evidence type="ECO:0000256" key="1">
    <source>
        <dbReference type="ARBA" id="ARBA00004167"/>
    </source>
</evidence>
<evidence type="ECO:0000256" key="2">
    <source>
        <dbReference type="ARBA" id="ARBA00004173"/>
    </source>
</evidence>
<accession>A0A8H7EU17</accession>
<evidence type="ECO:0000259" key="10">
    <source>
        <dbReference type="PROSITE" id="PS50830"/>
    </source>
</evidence>
<dbReference type="GO" id="GO:0016787">
    <property type="term" value="F:hydrolase activity"/>
    <property type="evidence" value="ECO:0007669"/>
    <property type="project" value="UniProtKB-KW"/>
</dbReference>
<dbReference type="GO" id="GO:0004519">
    <property type="term" value="F:endonuclease activity"/>
    <property type="evidence" value="ECO:0007669"/>
    <property type="project" value="UniProtKB-KW"/>
</dbReference>
<name>A0A8H7EU17_AGABI</name>
<dbReference type="PANTHER" id="PTHR12302:SF3">
    <property type="entry name" value="SERINE_THREONINE-PROTEIN KINASE 31"/>
    <property type="match status" value="1"/>
</dbReference>
<dbReference type="SUPFAM" id="SSF50199">
    <property type="entry name" value="Staphylococcal nuclease"/>
    <property type="match status" value="1"/>
</dbReference>
<dbReference type="InterPro" id="IPR016071">
    <property type="entry name" value="Staphylococal_nuclease_OB-fold"/>
</dbReference>
<dbReference type="Pfam" id="PF00565">
    <property type="entry name" value="SNase"/>
    <property type="match status" value="1"/>
</dbReference>
<dbReference type="InterPro" id="IPR035437">
    <property type="entry name" value="SNase_OB-fold_sf"/>
</dbReference>
<evidence type="ECO:0000256" key="6">
    <source>
        <dbReference type="ARBA" id="ARBA00022801"/>
    </source>
</evidence>
<keyword evidence="7" id="KW-0106">Calcium</keyword>
<dbReference type="AlphaFoldDB" id="A0A8H7EU17"/>
<dbReference type="GO" id="GO:0016020">
    <property type="term" value="C:membrane"/>
    <property type="evidence" value="ECO:0007669"/>
    <property type="project" value="UniProtKB-SubCell"/>
</dbReference>